<dbReference type="Proteomes" id="UP000184088">
    <property type="component" value="Unassembled WGS sequence"/>
</dbReference>
<evidence type="ECO:0000256" key="7">
    <source>
        <dbReference type="RuleBase" id="RU363032"/>
    </source>
</evidence>
<evidence type="ECO:0000256" key="6">
    <source>
        <dbReference type="ARBA" id="ARBA00023136"/>
    </source>
</evidence>
<dbReference type="OrthoDB" id="9773727at2"/>
<dbReference type="GO" id="GO:0005886">
    <property type="term" value="C:plasma membrane"/>
    <property type="evidence" value="ECO:0007669"/>
    <property type="project" value="UniProtKB-SubCell"/>
</dbReference>
<evidence type="ECO:0000256" key="4">
    <source>
        <dbReference type="ARBA" id="ARBA00022692"/>
    </source>
</evidence>
<feature type="transmembrane region" description="Helical" evidence="7">
    <location>
        <begin position="232"/>
        <end position="252"/>
    </location>
</feature>
<dbReference type="PROSITE" id="PS50928">
    <property type="entry name" value="ABC_TM1"/>
    <property type="match status" value="1"/>
</dbReference>
<keyword evidence="9" id="KW-0762">Sugar transport</keyword>
<evidence type="ECO:0000313" key="9">
    <source>
        <dbReference type="EMBL" id="SHF78102.1"/>
    </source>
</evidence>
<dbReference type="SUPFAM" id="SSF160964">
    <property type="entry name" value="MalF N-terminal region-like"/>
    <property type="match status" value="1"/>
</dbReference>
<sequence>MLSKFEKREQRLFYIFIAPWIIGFIVFTLYPLLSSLYLSFTQYDIVNAPKYVGLQNFKDLFHDELFYRSIKATLYYTLVSVPVGLILSICVALLVNQKVPGQRFFRTAIYLPTVVGGVAMSLLWLWILNPDLGILNYLLQKFFHIKGPQWLLDEKWAIPSLILMSLWGVGQGMVIFLASLQGVPKSLYEAALLDGANSWQRFWNVTFPMISPVVLFQLITGIIGSFQVFTQAFVMTQGGPHYATLFYVYYLYQNAFSNFKVGYASAMAWLLLVSVAILTYIIMKFSNSFVYYEGGKN</sequence>
<keyword evidence="2 7" id="KW-0813">Transport</keyword>
<evidence type="ECO:0000256" key="5">
    <source>
        <dbReference type="ARBA" id="ARBA00022989"/>
    </source>
</evidence>
<dbReference type="CDD" id="cd06261">
    <property type="entry name" value="TM_PBP2"/>
    <property type="match status" value="1"/>
</dbReference>
<comment type="similarity">
    <text evidence="7">Belongs to the binding-protein-dependent transport system permease family.</text>
</comment>
<feature type="transmembrane region" description="Helical" evidence="7">
    <location>
        <begin position="107"/>
        <end position="127"/>
    </location>
</feature>
<accession>A0A1M5EGB5</accession>
<proteinExistence type="inferred from homology"/>
<dbReference type="PANTHER" id="PTHR30193">
    <property type="entry name" value="ABC TRANSPORTER PERMEASE PROTEIN"/>
    <property type="match status" value="1"/>
</dbReference>
<feature type="transmembrane region" description="Helical" evidence="7">
    <location>
        <begin position="201"/>
        <end position="226"/>
    </location>
</feature>
<gene>
    <name evidence="9" type="ORF">SAMN02746089_02543</name>
</gene>
<evidence type="ECO:0000313" key="10">
    <source>
        <dbReference type="Proteomes" id="UP000184088"/>
    </source>
</evidence>
<feature type="domain" description="ABC transmembrane type-1" evidence="8">
    <location>
        <begin position="70"/>
        <end position="282"/>
    </location>
</feature>
<dbReference type="SUPFAM" id="SSF161098">
    <property type="entry name" value="MetI-like"/>
    <property type="match status" value="1"/>
</dbReference>
<dbReference type="Gene3D" id="1.10.3720.10">
    <property type="entry name" value="MetI-like"/>
    <property type="match status" value="1"/>
</dbReference>
<feature type="transmembrane region" description="Helical" evidence="7">
    <location>
        <begin position="264"/>
        <end position="283"/>
    </location>
</feature>
<evidence type="ECO:0000256" key="1">
    <source>
        <dbReference type="ARBA" id="ARBA00004651"/>
    </source>
</evidence>
<dbReference type="InterPro" id="IPR000515">
    <property type="entry name" value="MetI-like"/>
</dbReference>
<keyword evidence="3" id="KW-1003">Cell membrane</keyword>
<dbReference type="RefSeq" id="WP_073346148.1">
    <property type="nucleotide sequence ID" value="NZ_FQVH01000044.1"/>
</dbReference>
<evidence type="ECO:0000259" key="8">
    <source>
        <dbReference type="PROSITE" id="PS50928"/>
    </source>
</evidence>
<dbReference type="STRING" id="1121256.SAMN02746089_02543"/>
<evidence type="ECO:0000256" key="2">
    <source>
        <dbReference type="ARBA" id="ARBA00022448"/>
    </source>
</evidence>
<name>A0A1M5EGB5_9THEO</name>
<dbReference type="EMBL" id="FQVH01000044">
    <property type="protein sequence ID" value="SHF78102.1"/>
    <property type="molecule type" value="Genomic_DNA"/>
</dbReference>
<dbReference type="GO" id="GO:0055085">
    <property type="term" value="P:transmembrane transport"/>
    <property type="evidence" value="ECO:0007669"/>
    <property type="project" value="InterPro"/>
</dbReference>
<feature type="transmembrane region" description="Helical" evidence="7">
    <location>
        <begin position="74"/>
        <end position="95"/>
    </location>
</feature>
<dbReference type="Pfam" id="PF00528">
    <property type="entry name" value="BPD_transp_1"/>
    <property type="match status" value="1"/>
</dbReference>
<reference evidence="9 10" key="1">
    <citation type="submission" date="2016-11" db="EMBL/GenBank/DDBJ databases">
        <authorList>
            <person name="Jaros S."/>
            <person name="Januszkiewicz K."/>
            <person name="Wedrychowicz H."/>
        </authorList>
    </citation>
    <scope>NUCLEOTIDE SEQUENCE [LARGE SCALE GENOMIC DNA]</scope>
    <source>
        <strain evidence="9 10">DSM 17918</strain>
    </source>
</reference>
<protein>
    <submittedName>
        <fullName evidence="9">Multiple sugar transport system permease protein</fullName>
    </submittedName>
</protein>
<keyword evidence="10" id="KW-1185">Reference proteome</keyword>
<feature type="transmembrane region" description="Helical" evidence="7">
    <location>
        <begin position="156"/>
        <end position="180"/>
    </location>
</feature>
<keyword evidence="4 7" id="KW-0812">Transmembrane</keyword>
<dbReference type="InterPro" id="IPR035906">
    <property type="entry name" value="MetI-like_sf"/>
</dbReference>
<keyword evidence="5 7" id="KW-1133">Transmembrane helix</keyword>
<dbReference type="PANTHER" id="PTHR30193:SF1">
    <property type="entry name" value="ABC TRANSPORTER PERMEASE PROTEIN YESP-RELATED"/>
    <property type="match status" value="1"/>
</dbReference>
<organism evidence="9 10">
    <name type="scientific">Caldanaerobius fijiensis DSM 17918</name>
    <dbReference type="NCBI Taxonomy" id="1121256"/>
    <lineage>
        <taxon>Bacteria</taxon>
        <taxon>Bacillati</taxon>
        <taxon>Bacillota</taxon>
        <taxon>Clostridia</taxon>
        <taxon>Thermoanaerobacterales</taxon>
        <taxon>Thermoanaerobacteraceae</taxon>
        <taxon>Caldanaerobius</taxon>
    </lineage>
</organism>
<evidence type="ECO:0000256" key="3">
    <source>
        <dbReference type="ARBA" id="ARBA00022475"/>
    </source>
</evidence>
<keyword evidence="6 7" id="KW-0472">Membrane</keyword>
<dbReference type="AlphaFoldDB" id="A0A1M5EGB5"/>
<comment type="subcellular location">
    <subcellularLocation>
        <location evidence="1 7">Cell membrane</location>
        <topology evidence="1 7">Multi-pass membrane protein</topology>
    </subcellularLocation>
</comment>
<dbReference type="InterPro" id="IPR051393">
    <property type="entry name" value="ABC_transporter_permease"/>
</dbReference>
<feature type="transmembrane region" description="Helical" evidence="7">
    <location>
        <begin position="12"/>
        <end position="33"/>
    </location>
</feature>